<organism evidence="3 4">
    <name type="scientific">Rotaria sordida</name>
    <dbReference type="NCBI Taxonomy" id="392033"/>
    <lineage>
        <taxon>Eukaryota</taxon>
        <taxon>Metazoa</taxon>
        <taxon>Spiralia</taxon>
        <taxon>Gnathifera</taxon>
        <taxon>Rotifera</taxon>
        <taxon>Eurotatoria</taxon>
        <taxon>Bdelloidea</taxon>
        <taxon>Philodinida</taxon>
        <taxon>Philodinidae</taxon>
        <taxon>Rotaria</taxon>
    </lineage>
</organism>
<evidence type="ECO:0000313" key="4">
    <source>
        <dbReference type="Proteomes" id="UP000663870"/>
    </source>
</evidence>
<accession>A0A815ZHV0</accession>
<evidence type="ECO:0000313" key="3">
    <source>
        <dbReference type="EMBL" id="CAF1583485.1"/>
    </source>
</evidence>
<dbReference type="EMBL" id="CAJNOL010004216">
    <property type="protein sequence ID" value="CAF1583485.1"/>
    <property type="molecule type" value="Genomic_DNA"/>
</dbReference>
<dbReference type="AlphaFoldDB" id="A0A815ZHV0"/>
<gene>
    <name evidence="3" type="ORF">JXQ802_LOCUS46478</name>
    <name evidence="2" type="ORF">PYM288_LOCUS30712</name>
</gene>
<name>A0A815ZHV0_9BILA</name>
<dbReference type="Proteomes" id="UP000663870">
    <property type="component" value="Unassembled WGS sequence"/>
</dbReference>
<reference evidence="3" key="1">
    <citation type="submission" date="2021-02" db="EMBL/GenBank/DDBJ databases">
        <authorList>
            <person name="Nowell W R."/>
        </authorList>
    </citation>
    <scope>NUCLEOTIDE SEQUENCE</scope>
</reference>
<evidence type="ECO:0000313" key="2">
    <source>
        <dbReference type="EMBL" id="CAF1316962.1"/>
    </source>
</evidence>
<dbReference type="EMBL" id="CAJNOH010002938">
    <property type="protein sequence ID" value="CAF1316962.1"/>
    <property type="molecule type" value="Genomic_DNA"/>
</dbReference>
<protein>
    <submittedName>
        <fullName evidence="3">Uncharacterized protein</fullName>
    </submittedName>
</protein>
<dbReference type="Proteomes" id="UP000663854">
    <property type="component" value="Unassembled WGS sequence"/>
</dbReference>
<evidence type="ECO:0000256" key="1">
    <source>
        <dbReference type="SAM" id="MobiDB-lite"/>
    </source>
</evidence>
<feature type="non-terminal residue" evidence="3">
    <location>
        <position position="1"/>
    </location>
</feature>
<feature type="region of interest" description="Disordered" evidence="1">
    <location>
        <begin position="1"/>
        <end position="65"/>
    </location>
</feature>
<proteinExistence type="predicted"/>
<comment type="caution">
    <text evidence="3">The sequence shown here is derived from an EMBL/GenBank/DDBJ whole genome shotgun (WGS) entry which is preliminary data.</text>
</comment>
<keyword evidence="4" id="KW-1185">Reference proteome</keyword>
<sequence length="104" mass="11306">MASIFRHGVRKHSWTEGRNRKAGKLECPNTSSDAKPVKGTNGGARNKQHGAHVNAESLPGGQEYLSLTDPSVIDIHRTNDSVPHGRTPLHIVCTREATEDTLSL</sequence>